<dbReference type="PANTHER" id="PTHR40255:SF1">
    <property type="entry name" value="PROTOPORPHYRINOGEN IX OXIDASE"/>
    <property type="match status" value="1"/>
</dbReference>
<keyword evidence="9 14" id="KW-1133">Transmembrane helix</keyword>
<keyword evidence="6 14" id="KW-0349">Heme</keyword>
<dbReference type="PIRSF" id="PIRSF004638">
    <property type="entry name" value="UCP004638"/>
    <property type="match status" value="1"/>
</dbReference>
<evidence type="ECO:0000256" key="11">
    <source>
        <dbReference type="ARBA" id="ARBA00023004"/>
    </source>
</evidence>
<evidence type="ECO:0000256" key="3">
    <source>
        <dbReference type="ARBA" id="ARBA00006501"/>
    </source>
</evidence>
<dbReference type="Pfam" id="PF03653">
    <property type="entry name" value="UPF0093"/>
    <property type="match status" value="1"/>
</dbReference>
<keyword evidence="5 14" id="KW-1003">Cell membrane</keyword>
<evidence type="ECO:0000256" key="1">
    <source>
        <dbReference type="ARBA" id="ARBA00004651"/>
    </source>
</evidence>
<evidence type="ECO:0000256" key="2">
    <source>
        <dbReference type="ARBA" id="ARBA00005073"/>
    </source>
</evidence>
<evidence type="ECO:0000313" key="17">
    <source>
        <dbReference type="Proteomes" id="UP000077875"/>
    </source>
</evidence>
<evidence type="ECO:0000256" key="14">
    <source>
        <dbReference type="HAMAP-Rule" id="MF_02239"/>
    </source>
</evidence>
<comment type="similarity">
    <text evidence="3 14 15">Belongs to the HemJ family.</text>
</comment>
<feature type="transmembrane region" description="Helical" evidence="14">
    <location>
        <begin position="52"/>
        <end position="73"/>
    </location>
</feature>
<organism evidence="16 17">
    <name type="scientific">Halotalea alkalilenta</name>
    <dbReference type="NCBI Taxonomy" id="376489"/>
    <lineage>
        <taxon>Bacteria</taxon>
        <taxon>Pseudomonadati</taxon>
        <taxon>Pseudomonadota</taxon>
        <taxon>Gammaproteobacteria</taxon>
        <taxon>Oceanospirillales</taxon>
        <taxon>Halomonadaceae</taxon>
        <taxon>Halotalea</taxon>
    </lineage>
</organism>
<comment type="cofactor">
    <cofactor evidence="14 15">
        <name>heme b</name>
        <dbReference type="ChEBI" id="CHEBI:60344"/>
    </cofactor>
    <text evidence="14 15">Binds 1 heme b (iron(II)-protoporphyrin IX) group per subunit.</text>
</comment>
<dbReference type="HAMAP" id="MF_02239">
    <property type="entry name" value="HemJ"/>
    <property type="match status" value="1"/>
</dbReference>
<feature type="binding site" description="axial binding residue" evidence="14">
    <location>
        <position position="88"/>
    </location>
    <ligand>
        <name>heme</name>
        <dbReference type="ChEBI" id="CHEBI:30413"/>
    </ligand>
    <ligandPart>
        <name>Fe</name>
        <dbReference type="ChEBI" id="CHEBI:18248"/>
    </ligandPart>
</feature>
<evidence type="ECO:0000256" key="10">
    <source>
        <dbReference type="ARBA" id="ARBA00023002"/>
    </source>
</evidence>
<comment type="pathway">
    <text evidence="2 14 15">Porphyrin-containing compound metabolism; protoporphyrin-IX biosynthesis; protoporphyrin-IX from protoporphyrinogen-IX: step 1/1.</text>
</comment>
<dbReference type="GO" id="GO:0006782">
    <property type="term" value="P:protoporphyrinogen IX biosynthetic process"/>
    <property type="evidence" value="ECO:0007669"/>
    <property type="project" value="UniProtKB-UniRule"/>
</dbReference>
<sequence>MTAWLLALHILALILWFAALFYLPRLFIYHAYALRQQDEQGAHRFEVMERKLYRLAMNPAMIVTLLLGISLALTNPGYFLGSAWFYVKLVLVVLLIGYHHMCLGLMRRLRSNQGKKPMFYKIFALVPVVITVVVVILSVVQPF</sequence>
<keyword evidence="11 14" id="KW-0408">Iron</keyword>
<comment type="function">
    <text evidence="14 15">Catalyzes the oxidation of protoporphyrinogen IX to protoporphyrin IX.</text>
</comment>
<evidence type="ECO:0000256" key="8">
    <source>
        <dbReference type="ARBA" id="ARBA00022723"/>
    </source>
</evidence>
<dbReference type="UniPathway" id="UPA00251">
    <property type="reaction ID" value="UER00324"/>
</dbReference>
<dbReference type="Proteomes" id="UP000077875">
    <property type="component" value="Chromosome"/>
</dbReference>
<reference evidence="16 17" key="1">
    <citation type="submission" date="2016-04" db="EMBL/GenBank/DDBJ databases">
        <title>Complete Genome Sequence of Halotalea alkalilenta IHB B 13600.</title>
        <authorList>
            <person name="Swarnkar M.K."/>
            <person name="Sharma A."/>
            <person name="Kaushal K."/>
            <person name="Soni R."/>
            <person name="Rana S."/>
            <person name="Singh A.K."/>
            <person name="Gulati A."/>
        </authorList>
    </citation>
    <scope>NUCLEOTIDE SEQUENCE [LARGE SCALE GENOMIC DNA]</scope>
    <source>
        <strain evidence="16 17">IHB B 13600</strain>
    </source>
</reference>
<comment type="subcellular location">
    <subcellularLocation>
        <location evidence="1 14">Cell membrane</location>
        <topology evidence="1 14">Multi-pass membrane protein</topology>
    </subcellularLocation>
</comment>
<dbReference type="InterPro" id="IPR005265">
    <property type="entry name" value="HemJ-like"/>
</dbReference>
<dbReference type="KEGG" id="haa:A5892_02180"/>
<feature type="binding site" description="axial binding residue" evidence="14">
    <location>
        <position position="9"/>
    </location>
    <ligand>
        <name>heme</name>
        <dbReference type="ChEBI" id="CHEBI:30413"/>
    </ligand>
    <ligandPart>
        <name>Fe</name>
        <dbReference type="ChEBI" id="CHEBI:18248"/>
    </ligandPart>
</feature>
<dbReference type="PANTHER" id="PTHR40255">
    <property type="entry name" value="UPF0093 MEMBRANE PROTEIN SLR1790"/>
    <property type="match status" value="1"/>
</dbReference>
<keyword evidence="17" id="KW-1185">Reference proteome</keyword>
<evidence type="ECO:0000313" key="16">
    <source>
        <dbReference type="EMBL" id="ANF56418.1"/>
    </source>
</evidence>
<dbReference type="EC" id="1.3.99.-" evidence="14 15"/>
<keyword evidence="12 14" id="KW-0472">Membrane</keyword>
<evidence type="ECO:0000256" key="4">
    <source>
        <dbReference type="ARBA" id="ARBA00017504"/>
    </source>
</evidence>
<evidence type="ECO:0000256" key="5">
    <source>
        <dbReference type="ARBA" id="ARBA00022475"/>
    </source>
</evidence>
<feature type="transmembrane region" description="Helical" evidence="14">
    <location>
        <begin position="6"/>
        <end position="32"/>
    </location>
</feature>
<dbReference type="GO" id="GO:0005886">
    <property type="term" value="C:plasma membrane"/>
    <property type="evidence" value="ECO:0007669"/>
    <property type="project" value="UniProtKB-SubCell"/>
</dbReference>
<evidence type="ECO:0000256" key="6">
    <source>
        <dbReference type="ARBA" id="ARBA00022617"/>
    </source>
</evidence>
<proteinExistence type="inferred from homology"/>
<dbReference type="RefSeq" id="WP_064121398.1">
    <property type="nucleotide sequence ID" value="NZ_CP015243.1"/>
</dbReference>
<feature type="transmembrane region" description="Helical" evidence="14">
    <location>
        <begin position="118"/>
        <end position="140"/>
    </location>
</feature>
<keyword evidence="10 14" id="KW-0560">Oxidoreductase</keyword>
<comment type="subunit">
    <text evidence="14">Homodimer.</text>
</comment>
<keyword evidence="7 14" id="KW-0812">Transmembrane</keyword>
<dbReference type="GO" id="GO:0046872">
    <property type="term" value="F:metal ion binding"/>
    <property type="evidence" value="ECO:0007669"/>
    <property type="project" value="UniProtKB-UniRule"/>
</dbReference>
<dbReference type="AlphaFoldDB" id="A0A172YB14"/>
<evidence type="ECO:0000256" key="12">
    <source>
        <dbReference type="ARBA" id="ARBA00023136"/>
    </source>
</evidence>
<dbReference type="STRING" id="376489.A5892_02180"/>
<evidence type="ECO:0000256" key="13">
    <source>
        <dbReference type="ARBA" id="ARBA00048390"/>
    </source>
</evidence>
<keyword evidence="8 14" id="KW-0479">Metal-binding</keyword>
<protein>
    <recommendedName>
        <fullName evidence="4 14">Protoporphyrinogen IX oxidase</fullName>
        <shortName evidence="14">PPO</shortName>
        <ecNumber evidence="14 15">1.3.99.-</ecNumber>
    </recommendedName>
</protein>
<feature type="transmembrane region" description="Helical" evidence="14">
    <location>
        <begin position="85"/>
        <end position="106"/>
    </location>
</feature>
<evidence type="ECO:0000256" key="9">
    <source>
        <dbReference type="ARBA" id="ARBA00022989"/>
    </source>
</evidence>
<accession>A0A172YB14</accession>
<name>A0A172YB14_9GAMM</name>
<evidence type="ECO:0000256" key="15">
    <source>
        <dbReference type="PIRNR" id="PIRNR004638"/>
    </source>
</evidence>
<dbReference type="GO" id="GO:0070818">
    <property type="term" value="F:protoporphyrinogen oxidase activity"/>
    <property type="evidence" value="ECO:0007669"/>
    <property type="project" value="UniProtKB-UniRule"/>
</dbReference>
<gene>
    <name evidence="16" type="ORF">A5892_02180</name>
</gene>
<evidence type="ECO:0000256" key="7">
    <source>
        <dbReference type="ARBA" id="ARBA00022692"/>
    </source>
</evidence>
<dbReference type="EMBL" id="CP015243">
    <property type="protein sequence ID" value="ANF56418.1"/>
    <property type="molecule type" value="Genomic_DNA"/>
</dbReference>
<comment type="catalytic activity">
    <reaction evidence="13 14 15">
        <text>protoporphyrinogen IX + 3 A = protoporphyrin IX + 3 AH2</text>
        <dbReference type="Rhea" id="RHEA:62000"/>
        <dbReference type="ChEBI" id="CHEBI:13193"/>
        <dbReference type="ChEBI" id="CHEBI:17499"/>
        <dbReference type="ChEBI" id="CHEBI:57306"/>
        <dbReference type="ChEBI" id="CHEBI:57307"/>
    </reaction>
</comment>